<evidence type="ECO:0000256" key="8">
    <source>
        <dbReference type="RuleBase" id="RU361233"/>
    </source>
</evidence>
<sequence>MAAAPVAMNYSVFRFLMVVLTIQLPFCVTRLLHDVTIVVFHVPPPGNLTSTLIVIFEWILSVLVLAASSSALSVEVYMDKDTGACMFMQPQPCRWYKEAAMLGLLAWVFSYAIALLLIYLQSSRHAQPPAPAPAHGHDQG</sequence>
<dbReference type="PANTHER" id="PTHR32021:SF30">
    <property type="entry name" value="CASP-LIKE PROTEIN 5C1"/>
    <property type="match status" value="1"/>
</dbReference>
<dbReference type="EMBL" id="CAJGYO010000012">
    <property type="protein sequence ID" value="CAD6262023.1"/>
    <property type="molecule type" value="Genomic_DNA"/>
</dbReference>
<evidence type="ECO:0000256" key="7">
    <source>
        <dbReference type="ARBA" id="ARBA00023136"/>
    </source>
</evidence>
<evidence type="ECO:0000256" key="4">
    <source>
        <dbReference type="ARBA" id="ARBA00022475"/>
    </source>
</evidence>
<reference evidence="10" key="1">
    <citation type="submission" date="2020-10" db="EMBL/GenBank/DDBJ databases">
        <authorList>
            <person name="Han B."/>
            <person name="Lu T."/>
            <person name="Zhao Q."/>
            <person name="Huang X."/>
            <person name="Zhao Y."/>
        </authorList>
    </citation>
    <scope>NUCLEOTIDE SEQUENCE</scope>
</reference>
<evidence type="ECO:0000259" key="9">
    <source>
        <dbReference type="Pfam" id="PF04535"/>
    </source>
</evidence>
<gene>
    <name evidence="10" type="ORF">NCGR_LOCUS45404</name>
</gene>
<keyword evidence="4 8" id="KW-1003">Cell membrane</keyword>
<keyword evidence="5 8" id="KW-0812">Transmembrane</keyword>
<evidence type="ECO:0000313" key="10">
    <source>
        <dbReference type="EMBL" id="CAD6262023.1"/>
    </source>
</evidence>
<dbReference type="InterPro" id="IPR006702">
    <property type="entry name" value="CASP_dom"/>
</dbReference>
<evidence type="ECO:0000256" key="6">
    <source>
        <dbReference type="ARBA" id="ARBA00022989"/>
    </source>
</evidence>
<comment type="caution">
    <text evidence="8">Lacks conserved residue(s) required for the propagation of feature annotation.</text>
</comment>
<feature type="transmembrane region" description="Helical" evidence="8">
    <location>
        <begin position="99"/>
        <end position="120"/>
    </location>
</feature>
<comment type="caution">
    <text evidence="10">The sequence shown here is derived from an EMBL/GenBank/DDBJ whole genome shotgun (WGS) entry which is preliminary data.</text>
</comment>
<name>A0A811QVM6_9POAL</name>
<keyword evidence="11" id="KW-1185">Reference proteome</keyword>
<comment type="subunit">
    <text evidence="3 8">Homodimer and heterodimers.</text>
</comment>
<evidence type="ECO:0000313" key="11">
    <source>
        <dbReference type="Proteomes" id="UP000604825"/>
    </source>
</evidence>
<dbReference type="Pfam" id="PF04535">
    <property type="entry name" value="CASP_dom"/>
    <property type="match status" value="1"/>
</dbReference>
<dbReference type="InterPro" id="IPR045009">
    <property type="entry name" value="CASPL-5"/>
</dbReference>
<comment type="subcellular location">
    <subcellularLocation>
        <location evidence="1 8">Cell membrane</location>
        <topology evidence="1 8">Multi-pass membrane protein</topology>
    </subcellularLocation>
</comment>
<keyword evidence="6 8" id="KW-1133">Transmembrane helix</keyword>
<accession>A0A811QVM6</accession>
<comment type="similarity">
    <text evidence="2 8">Belongs to the Casparian strip membrane proteins (CASP) family.</text>
</comment>
<dbReference type="Proteomes" id="UP000604825">
    <property type="component" value="Unassembled WGS sequence"/>
</dbReference>
<organism evidence="10 11">
    <name type="scientific">Miscanthus lutarioriparius</name>
    <dbReference type="NCBI Taxonomy" id="422564"/>
    <lineage>
        <taxon>Eukaryota</taxon>
        <taxon>Viridiplantae</taxon>
        <taxon>Streptophyta</taxon>
        <taxon>Embryophyta</taxon>
        <taxon>Tracheophyta</taxon>
        <taxon>Spermatophyta</taxon>
        <taxon>Magnoliopsida</taxon>
        <taxon>Liliopsida</taxon>
        <taxon>Poales</taxon>
        <taxon>Poaceae</taxon>
        <taxon>PACMAD clade</taxon>
        <taxon>Panicoideae</taxon>
        <taxon>Andropogonodae</taxon>
        <taxon>Andropogoneae</taxon>
        <taxon>Saccharinae</taxon>
        <taxon>Miscanthus</taxon>
    </lineage>
</organism>
<evidence type="ECO:0000256" key="1">
    <source>
        <dbReference type="ARBA" id="ARBA00004651"/>
    </source>
</evidence>
<feature type="domain" description="Casparian strip membrane protein" evidence="9">
    <location>
        <begin position="9"/>
        <end position="109"/>
    </location>
</feature>
<evidence type="ECO:0000256" key="2">
    <source>
        <dbReference type="ARBA" id="ARBA00007651"/>
    </source>
</evidence>
<proteinExistence type="inferred from homology"/>
<protein>
    <recommendedName>
        <fullName evidence="8">CASP-like protein</fullName>
    </recommendedName>
</protein>
<dbReference type="GO" id="GO:0005886">
    <property type="term" value="C:plasma membrane"/>
    <property type="evidence" value="ECO:0007669"/>
    <property type="project" value="UniProtKB-SubCell"/>
</dbReference>
<keyword evidence="7 8" id="KW-0472">Membrane</keyword>
<feature type="transmembrane region" description="Helical" evidence="8">
    <location>
        <begin position="52"/>
        <end position="78"/>
    </location>
</feature>
<dbReference type="AlphaFoldDB" id="A0A811QVM6"/>
<evidence type="ECO:0000256" key="3">
    <source>
        <dbReference type="ARBA" id="ARBA00011489"/>
    </source>
</evidence>
<evidence type="ECO:0000256" key="5">
    <source>
        <dbReference type="ARBA" id="ARBA00022692"/>
    </source>
</evidence>
<dbReference type="PANTHER" id="PTHR32021">
    <property type="entry name" value="CASP-LIKE PROTEIN 5B3"/>
    <property type="match status" value="1"/>
</dbReference>
<feature type="transmembrane region" description="Helical" evidence="8">
    <location>
        <begin position="12"/>
        <end position="32"/>
    </location>
</feature>